<dbReference type="InterPro" id="IPR002686">
    <property type="entry name" value="Transposase_17"/>
</dbReference>
<dbReference type="PANTHER" id="PTHR34322:SF2">
    <property type="entry name" value="TRANSPOSASE IS200-LIKE DOMAIN-CONTAINING PROTEIN"/>
    <property type="match status" value="1"/>
</dbReference>
<organism evidence="2 3">
    <name type="scientific">Roseateles aquatilis</name>
    <dbReference type="NCBI Taxonomy" id="431061"/>
    <lineage>
        <taxon>Bacteria</taxon>
        <taxon>Pseudomonadati</taxon>
        <taxon>Pseudomonadota</taxon>
        <taxon>Betaproteobacteria</taxon>
        <taxon>Burkholderiales</taxon>
        <taxon>Sphaerotilaceae</taxon>
        <taxon>Roseateles</taxon>
    </lineage>
</organism>
<comment type="caution">
    <text evidence="2">The sequence shown here is derived from an EMBL/GenBank/DDBJ whole genome shotgun (WGS) entry which is preliminary data.</text>
</comment>
<protein>
    <submittedName>
        <fullName evidence="2">Transposase</fullName>
    </submittedName>
</protein>
<proteinExistence type="predicted"/>
<feature type="domain" description="Transposase IS200-like" evidence="1">
    <location>
        <begin position="9"/>
        <end position="124"/>
    </location>
</feature>
<dbReference type="GO" id="GO:0006313">
    <property type="term" value="P:DNA transposition"/>
    <property type="evidence" value="ECO:0007669"/>
    <property type="project" value="InterPro"/>
</dbReference>
<dbReference type="OrthoDB" id="9814067at2"/>
<dbReference type="GO" id="GO:0003677">
    <property type="term" value="F:DNA binding"/>
    <property type="evidence" value="ECO:0007669"/>
    <property type="project" value="InterPro"/>
</dbReference>
<evidence type="ECO:0000313" key="2">
    <source>
        <dbReference type="EMBL" id="OWQ83561.1"/>
    </source>
</evidence>
<sequence length="232" mass="25948">MARLPRLALAGHLHHLIHRGHNLQPIAVDDEDRKALLAALQECAATHKVAIHAYALLPNHLHLLATPAADNGLSRMMQALGRRYVGAFNQRHGRVGTLWEGRFRAAPLEADPYLLLVMRSIELNPQRAGLVAEPGDYAWSSAAHHLGRRRDPLISDPPGFWALGNTPFERELAWRRWLEEGEPEAERLKLIDSALKGWPLGSARFLHTLAELSDRPLTPRPRGRPRSKPASI</sequence>
<evidence type="ECO:0000259" key="1">
    <source>
        <dbReference type="SMART" id="SM01321"/>
    </source>
</evidence>
<dbReference type="InterPro" id="IPR036515">
    <property type="entry name" value="Transposase_17_sf"/>
</dbReference>
<dbReference type="GO" id="GO:0004803">
    <property type="term" value="F:transposase activity"/>
    <property type="evidence" value="ECO:0007669"/>
    <property type="project" value="InterPro"/>
</dbReference>
<evidence type="ECO:0000313" key="3">
    <source>
        <dbReference type="Proteomes" id="UP000197468"/>
    </source>
</evidence>
<dbReference type="SMART" id="SM01321">
    <property type="entry name" value="Y1_Tnp"/>
    <property type="match status" value="1"/>
</dbReference>
<dbReference type="Gene3D" id="3.30.70.1290">
    <property type="entry name" value="Transposase IS200-like"/>
    <property type="match status" value="1"/>
</dbReference>
<dbReference type="EMBL" id="NIOF01000020">
    <property type="protein sequence ID" value="OWQ83561.1"/>
    <property type="molecule type" value="Genomic_DNA"/>
</dbReference>
<dbReference type="AlphaFoldDB" id="A0A246ITL1"/>
<reference evidence="2 3" key="1">
    <citation type="journal article" date="2008" name="Int. J. Syst. Evol. Microbiol.">
        <title>Description of Roseateles aquatilis sp. nov. and Roseateles terrae sp. nov., in the class Betaproteobacteria, and emended description of the genus Roseateles.</title>
        <authorList>
            <person name="Gomila M."/>
            <person name="Bowien B."/>
            <person name="Falsen E."/>
            <person name="Moore E.R."/>
            <person name="Lalucat J."/>
        </authorList>
    </citation>
    <scope>NUCLEOTIDE SEQUENCE [LARGE SCALE GENOMIC DNA]</scope>
    <source>
        <strain evidence="2 3">CCUG 48205</strain>
    </source>
</reference>
<dbReference type="Pfam" id="PF01797">
    <property type="entry name" value="Y1_Tnp"/>
    <property type="match status" value="1"/>
</dbReference>
<dbReference type="Proteomes" id="UP000197468">
    <property type="component" value="Unassembled WGS sequence"/>
</dbReference>
<gene>
    <name evidence="2" type="ORF">CDN99_25860</name>
</gene>
<accession>A0A246ITL1</accession>
<dbReference type="PANTHER" id="PTHR34322">
    <property type="entry name" value="TRANSPOSASE, Y1_TNP DOMAIN-CONTAINING"/>
    <property type="match status" value="1"/>
</dbReference>
<name>A0A246ITL1_9BURK</name>
<dbReference type="SUPFAM" id="SSF143422">
    <property type="entry name" value="Transposase IS200-like"/>
    <property type="match status" value="1"/>
</dbReference>
<keyword evidence="3" id="KW-1185">Reference proteome</keyword>
<dbReference type="RefSeq" id="WP_088388272.1">
    <property type="nucleotide sequence ID" value="NZ_NIOF01000020.1"/>
</dbReference>